<dbReference type="AlphaFoldDB" id="A0A0G0SDR1"/>
<evidence type="ECO:0000256" key="1">
    <source>
        <dbReference type="SAM" id="Phobius"/>
    </source>
</evidence>
<dbReference type="EMBL" id="LBXD01000007">
    <property type="protein sequence ID" value="KKR23797.1"/>
    <property type="molecule type" value="Genomic_DNA"/>
</dbReference>
<evidence type="ECO:0000313" key="2">
    <source>
        <dbReference type="EMBL" id="KKR23797.1"/>
    </source>
</evidence>
<comment type="caution">
    <text evidence="2">The sequence shown here is derived from an EMBL/GenBank/DDBJ whole genome shotgun (WGS) entry which is preliminary data.</text>
</comment>
<accession>A0A0G0SDR1</accession>
<proteinExistence type="predicted"/>
<gene>
    <name evidence="2" type="ORF">UT53_C0007G0015</name>
</gene>
<evidence type="ECO:0000313" key="3">
    <source>
        <dbReference type="Proteomes" id="UP000034764"/>
    </source>
</evidence>
<sequence length="144" mass="15048">MRNKYIVFAIIAIVGLGLGFFSGMKYSQSRSLLANIGQGQQRGQFGNNMAGSARGGINGMSFINGDILSMDTASITVKLKDGGSKIILFPSTVEIGKFTNGTVADLVIGKTVTITGKTNTDGSITAQTIQIRPAMPSPSPTMAK</sequence>
<dbReference type="Proteomes" id="UP000034764">
    <property type="component" value="Unassembled WGS sequence"/>
</dbReference>
<keyword evidence="1" id="KW-1133">Transmembrane helix</keyword>
<feature type="transmembrane region" description="Helical" evidence="1">
    <location>
        <begin position="6"/>
        <end position="24"/>
    </location>
</feature>
<reference evidence="2 3" key="1">
    <citation type="journal article" date="2015" name="Nature">
        <title>rRNA introns, odd ribosomes, and small enigmatic genomes across a large radiation of phyla.</title>
        <authorList>
            <person name="Brown C.T."/>
            <person name="Hug L.A."/>
            <person name="Thomas B.C."/>
            <person name="Sharon I."/>
            <person name="Castelle C.J."/>
            <person name="Singh A."/>
            <person name="Wilkins M.J."/>
            <person name="Williams K.H."/>
            <person name="Banfield J.F."/>
        </authorList>
    </citation>
    <scope>NUCLEOTIDE SEQUENCE [LARGE SCALE GENOMIC DNA]</scope>
</reference>
<organism evidence="2 3">
    <name type="scientific">Candidatus Yanofskybacteria bacterium GW2011_GWD2_39_48</name>
    <dbReference type="NCBI Taxonomy" id="1619031"/>
    <lineage>
        <taxon>Bacteria</taxon>
        <taxon>Candidatus Yanofskyibacteriota</taxon>
    </lineage>
</organism>
<protein>
    <recommendedName>
        <fullName evidence="4">DUF5666 domain-containing protein</fullName>
    </recommendedName>
</protein>
<name>A0A0G0SDR1_9BACT</name>
<keyword evidence="1" id="KW-0812">Transmembrane</keyword>
<evidence type="ECO:0008006" key="4">
    <source>
        <dbReference type="Google" id="ProtNLM"/>
    </source>
</evidence>
<keyword evidence="1" id="KW-0472">Membrane</keyword>